<evidence type="ECO:0000313" key="2">
    <source>
        <dbReference type="Proteomes" id="UP000281985"/>
    </source>
</evidence>
<sequence length="84" mass="9641">MCLSISGPSIIALLENGVNIEIVNDFEEESNNEIKIDTEEGDKYFENYSTPIVAQFKVTHNSNFFYQDKIYTYSPDVNFPPPRV</sequence>
<proteinExistence type="predicted"/>
<dbReference type="EMBL" id="REFV01000002">
    <property type="protein sequence ID" value="RMB63337.1"/>
    <property type="molecule type" value="Genomic_DNA"/>
</dbReference>
<accession>A0A3M0GFP9</accession>
<evidence type="ECO:0000313" key="1">
    <source>
        <dbReference type="EMBL" id="RMB63337.1"/>
    </source>
</evidence>
<comment type="caution">
    <text evidence="1">The sequence shown here is derived from an EMBL/GenBank/DDBJ whole genome shotgun (WGS) entry which is preliminary data.</text>
</comment>
<name>A0A3M0GFP9_9FLAO</name>
<gene>
    <name evidence="1" type="ORF">EAX61_02795</name>
</gene>
<reference evidence="1 2" key="1">
    <citation type="submission" date="2018-10" db="EMBL/GenBank/DDBJ databases">
        <title>Dokdonia luteus sp. nov., isolated from sea water.</title>
        <authorList>
            <person name="Zhou L.Y."/>
            <person name="Du Z.J."/>
        </authorList>
    </citation>
    <scope>NUCLEOTIDE SEQUENCE [LARGE SCALE GENOMIC DNA]</scope>
    <source>
        <strain evidence="1 2">SH27</strain>
    </source>
</reference>
<dbReference type="AlphaFoldDB" id="A0A3M0GFP9"/>
<protein>
    <submittedName>
        <fullName evidence="1">Uncharacterized protein</fullName>
    </submittedName>
</protein>
<keyword evidence="2" id="KW-1185">Reference proteome</keyword>
<dbReference type="Proteomes" id="UP000281985">
    <property type="component" value="Unassembled WGS sequence"/>
</dbReference>
<organism evidence="1 2">
    <name type="scientific">Dokdonia sinensis</name>
    <dbReference type="NCBI Taxonomy" id="2479847"/>
    <lineage>
        <taxon>Bacteria</taxon>
        <taxon>Pseudomonadati</taxon>
        <taxon>Bacteroidota</taxon>
        <taxon>Flavobacteriia</taxon>
        <taxon>Flavobacteriales</taxon>
        <taxon>Flavobacteriaceae</taxon>
        <taxon>Dokdonia</taxon>
    </lineage>
</organism>